<keyword evidence="2" id="KW-1185">Reference proteome</keyword>
<proteinExistence type="predicted"/>
<accession>A0ABT1QM97</accession>
<sequence length="93" mass="10029">MDDTALLICATTAQYPYSTGATIDLTATGRDCNPDDPPIWEKEVPVARGGSAAQNQQCADDALISHGYRRTGQWMCSSELTGYPSWTTEVTAI</sequence>
<reference evidence="1 2" key="1">
    <citation type="submission" date="2022-07" db="EMBL/GenBank/DDBJ databases">
        <title>Degradation activity of malathion, p-nitrophenol and potential low-temperature adaptation strategy of Rhodococcus sp. FXJ9.536.</title>
        <authorList>
            <person name="Huang J."/>
            <person name="Huang Y."/>
        </authorList>
    </citation>
    <scope>NUCLEOTIDE SEQUENCE [LARGE SCALE GENOMIC DNA]</scope>
    <source>
        <strain evidence="1 2">FXJ9.536</strain>
    </source>
</reference>
<organism evidence="1 2">
    <name type="scientific">Rhodococcus tibetensis</name>
    <dbReference type="NCBI Taxonomy" id="2965064"/>
    <lineage>
        <taxon>Bacteria</taxon>
        <taxon>Bacillati</taxon>
        <taxon>Actinomycetota</taxon>
        <taxon>Actinomycetes</taxon>
        <taxon>Mycobacteriales</taxon>
        <taxon>Nocardiaceae</taxon>
        <taxon>Rhodococcus</taxon>
    </lineage>
</organism>
<name>A0ABT1QM97_9NOCA</name>
<comment type="caution">
    <text evidence="1">The sequence shown here is derived from an EMBL/GenBank/DDBJ whole genome shotgun (WGS) entry which is preliminary data.</text>
</comment>
<evidence type="ECO:0008006" key="3">
    <source>
        <dbReference type="Google" id="ProtNLM"/>
    </source>
</evidence>
<protein>
    <recommendedName>
        <fullName evidence="3">Ig-like domain-containing protein</fullName>
    </recommendedName>
</protein>
<evidence type="ECO:0000313" key="2">
    <source>
        <dbReference type="Proteomes" id="UP001524501"/>
    </source>
</evidence>
<dbReference type="EMBL" id="JANFQF010000040">
    <property type="protein sequence ID" value="MCQ4122773.1"/>
    <property type="molecule type" value="Genomic_DNA"/>
</dbReference>
<dbReference type="RefSeq" id="WP_255974696.1">
    <property type="nucleotide sequence ID" value="NZ_JANFQF010000040.1"/>
</dbReference>
<dbReference type="Proteomes" id="UP001524501">
    <property type="component" value="Unassembled WGS sequence"/>
</dbReference>
<gene>
    <name evidence="1" type="ORF">NOF53_27090</name>
</gene>
<evidence type="ECO:0000313" key="1">
    <source>
        <dbReference type="EMBL" id="MCQ4122773.1"/>
    </source>
</evidence>